<feature type="compositionally biased region" description="Basic and acidic residues" evidence="1">
    <location>
        <begin position="43"/>
        <end position="66"/>
    </location>
</feature>
<accession>A0A7C8IC46</accession>
<evidence type="ECO:0000313" key="2">
    <source>
        <dbReference type="EMBL" id="KAF2869467.1"/>
    </source>
</evidence>
<dbReference type="Proteomes" id="UP000481861">
    <property type="component" value="Unassembled WGS sequence"/>
</dbReference>
<feature type="compositionally biased region" description="Polar residues" evidence="1">
    <location>
        <begin position="89"/>
        <end position="112"/>
    </location>
</feature>
<proteinExistence type="predicted"/>
<name>A0A7C8IC46_9PLEO</name>
<gene>
    <name evidence="2" type="ORF">BDV95DRAFT_101264</name>
</gene>
<organism evidence="2 3">
    <name type="scientific">Massariosphaeria phaeospora</name>
    <dbReference type="NCBI Taxonomy" id="100035"/>
    <lineage>
        <taxon>Eukaryota</taxon>
        <taxon>Fungi</taxon>
        <taxon>Dikarya</taxon>
        <taxon>Ascomycota</taxon>
        <taxon>Pezizomycotina</taxon>
        <taxon>Dothideomycetes</taxon>
        <taxon>Pleosporomycetidae</taxon>
        <taxon>Pleosporales</taxon>
        <taxon>Pleosporales incertae sedis</taxon>
        <taxon>Massariosphaeria</taxon>
    </lineage>
</organism>
<evidence type="ECO:0000256" key="1">
    <source>
        <dbReference type="SAM" id="MobiDB-lite"/>
    </source>
</evidence>
<feature type="compositionally biased region" description="Polar residues" evidence="1">
    <location>
        <begin position="129"/>
        <end position="143"/>
    </location>
</feature>
<protein>
    <submittedName>
        <fullName evidence="2">Uncharacterized protein</fullName>
    </submittedName>
</protein>
<dbReference type="EMBL" id="JAADJZ010000016">
    <property type="protein sequence ID" value="KAF2869467.1"/>
    <property type="molecule type" value="Genomic_DNA"/>
</dbReference>
<sequence>MCALNFHGKWTRFLSGRKARRRTGAAQPGPRGNGEHQPLVGAEQRREGAEQRHDGAEQRHDGAEQRQEEEEPPRGRTRRRQDEVEQPQAGPSTQPPARNTSESVDNGSSGSDRTIRPADATVPTVRPSCRSNYNSKTLTTSTAPEPRQRPTRTLVVHHQTARTPSPLQVSAWKPQSPHSPPNG</sequence>
<comment type="caution">
    <text evidence="2">The sequence shown here is derived from an EMBL/GenBank/DDBJ whole genome shotgun (WGS) entry which is preliminary data.</text>
</comment>
<reference evidence="2 3" key="1">
    <citation type="submission" date="2020-01" db="EMBL/GenBank/DDBJ databases">
        <authorList>
            <consortium name="DOE Joint Genome Institute"/>
            <person name="Haridas S."/>
            <person name="Albert R."/>
            <person name="Binder M."/>
            <person name="Bloem J."/>
            <person name="Labutti K."/>
            <person name="Salamov A."/>
            <person name="Andreopoulos B."/>
            <person name="Baker S.E."/>
            <person name="Barry K."/>
            <person name="Bills G."/>
            <person name="Bluhm B.H."/>
            <person name="Cannon C."/>
            <person name="Castanera R."/>
            <person name="Culley D.E."/>
            <person name="Daum C."/>
            <person name="Ezra D."/>
            <person name="Gonzalez J.B."/>
            <person name="Henrissat B."/>
            <person name="Kuo A."/>
            <person name="Liang C."/>
            <person name="Lipzen A."/>
            <person name="Lutzoni F."/>
            <person name="Magnuson J."/>
            <person name="Mondo S."/>
            <person name="Nolan M."/>
            <person name="Ohm R."/>
            <person name="Pangilinan J."/>
            <person name="Park H.-J.H."/>
            <person name="Ramirez L."/>
            <person name="Alfaro M."/>
            <person name="Sun H."/>
            <person name="Tritt A."/>
            <person name="Yoshinaga Y."/>
            <person name="Zwiers L.-H.L."/>
            <person name="Turgeon B.G."/>
            <person name="Goodwin S.B."/>
            <person name="Spatafora J.W."/>
            <person name="Crous P.W."/>
            <person name="Grigoriev I.V."/>
        </authorList>
    </citation>
    <scope>NUCLEOTIDE SEQUENCE [LARGE SCALE GENOMIC DNA]</scope>
    <source>
        <strain evidence="2 3">CBS 611.86</strain>
    </source>
</reference>
<evidence type="ECO:0000313" key="3">
    <source>
        <dbReference type="Proteomes" id="UP000481861"/>
    </source>
</evidence>
<dbReference type="AlphaFoldDB" id="A0A7C8IC46"/>
<feature type="region of interest" description="Disordered" evidence="1">
    <location>
        <begin position="1"/>
        <end position="183"/>
    </location>
</feature>
<keyword evidence="3" id="KW-1185">Reference proteome</keyword>